<dbReference type="GO" id="GO:0098542">
    <property type="term" value="P:defense response to other organism"/>
    <property type="evidence" value="ECO:0007669"/>
    <property type="project" value="TreeGrafter"/>
</dbReference>
<dbReference type="Gene3D" id="1.20.5.4130">
    <property type="match status" value="1"/>
</dbReference>
<accession>A0A8S0QGU4</accession>
<feature type="domain" description="Disease resistance N-terminal" evidence="10">
    <location>
        <begin position="6"/>
        <end position="90"/>
    </location>
</feature>
<dbReference type="Gene3D" id="1.10.8.430">
    <property type="entry name" value="Helical domain of apoptotic protease-activating factors"/>
    <property type="match status" value="1"/>
</dbReference>
<keyword evidence="4" id="KW-0547">Nucleotide-binding</keyword>
<keyword evidence="14" id="KW-1185">Reference proteome</keyword>
<dbReference type="InterPro" id="IPR038005">
    <property type="entry name" value="RX-like_CC"/>
</dbReference>
<dbReference type="InterPro" id="IPR041118">
    <property type="entry name" value="Rx_N"/>
</dbReference>
<dbReference type="InterPro" id="IPR032675">
    <property type="entry name" value="LRR_dom_sf"/>
</dbReference>
<gene>
    <name evidence="13" type="ORF">OLEA9_A097827</name>
</gene>
<feature type="domain" description="NB-ARC" evidence="9">
    <location>
        <begin position="168"/>
        <end position="340"/>
    </location>
</feature>
<dbReference type="SUPFAM" id="SSF52540">
    <property type="entry name" value="P-loop containing nucleoside triphosphate hydrolases"/>
    <property type="match status" value="1"/>
</dbReference>
<dbReference type="Pfam" id="PF18052">
    <property type="entry name" value="Rx_N"/>
    <property type="match status" value="1"/>
</dbReference>
<evidence type="ECO:0000256" key="4">
    <source>
        <dbReference type="ARBA" id="ARBA00022741"/>
    </source>
</evidence>
<feature type="region of interest" description="Disordered" evidence="8">
    <location>
        <begin position="123"/>
        <end position="152"/>
    </location>
</feature>
<organism evidence="13 14">
    <name type="scientific">Olea europaea subsp. europaea</name>
    <dbReference type="NCBI Taxonomy" id="158383"/>
    <lineage>
        <taxon>Eukaryota</taxon>
        <taxon>Viridiplantae</taxon>
        <taxon>Streptophyta</taxon>
        <taxon>Embryophyta</taxon>
        <taxon>Tracheophyta</taxon>
        <taxon>Spermatophyta</taxon>
        <taxon>Magnoliopsida</taxon>
        <taxon>eudicotyledons</taxon>
        <taxon>Gunneridae</taxon>
        <taxon>Pentapetalae</taxon>
        <taxon>asterids</taxon>
        <taxon>lamiids</taxon>
        <taxon>Lamiales</taxon>
        <taxon>Oleaceae</taxon>
        <taxon>Oleeae</taxon>
        <taxon>Olea</taxon>
    </lineage>
</organism>
<comment type="similarity">
    <text evidence="1">Belongs to the disease resistance NB-LRR family.</text>
</comment>
<evidence type="ECO:0000256" key="6">
    <source>
        <dbReference type="ARBA" id="ARBA00022840"/>
    </source>
</evidence>
<dbReference type="PANTHER" id="PTHR23155">
    <property type="entry name" value="DISEASE RESISTANCE PROTEIN RP"/>
    <property type="match status" value="1"/>
</dbReference>
<evidence type="ECO:0000256" key="3">
    <source>
        <dbReference type="ARBA" id="ARBA00022737"/>
    </source>
</evidence>
<name>A0A8S0QGU4_OLEEU</name>
<protein>
    <submittedName>
        <fullName evidence="13">Late blight resistance homolog R1B-17</fullName>
    </submittedName>
</protein>
<evidence type="ECO:0000259" key="11">
    <source>
        <dbReference type="Pfam" id="PF23559"/>
    </source>
</evidence>
<dbReference type="EMBL" id="CACTIH010001826">
    <property type="protein sequence ID" value="CAA2964629.1"/>
    <property type="molecule type" value="Genomic_DNA"/>
</dbReference>
<feature type="compositionally biased region" description="Basic and acidic residues" evidence="8">
    <location>
        <begin position="124"/>
        <end position="145"/>
    </location>
</feature>
<dbReference type="Gene3D" id="3.40.50.300">
    <property type="entry name" value="P-loop containing nucleotide triphosphate hydrolases"/>
    <property type="match status" value="1"/>
</dbReference>
<dbReference type="AlphaFoldDB" id="A0A8S0QGU4"/>
<feature type="domain" description="Disease resistance protein winged helix" evidence="11">
    <location>
        <begin position="428"/>
        <end position="496"/>
    </location>
</feature>
<dbReference type="Gene3D" id="3.80.10.10">
    <property type="entry name" value="Ribonuclease Inhibitor"/>
    <property type="match status" value="1"/>
</dbReference>
<evidence type="ECO:0000259" key="10">
    <source>
        <dbReference type="Pfam" id="PF18052"/>
    </source>
</evidence>
<dbReference type="InterPro" id="IPR027417">
    <property type="entry name" value="P-loop_NTPase"/>
</dbReference>
<proteinExistence type="inferred from homology"/>
<dbReference type="GO" id="GO:0043531">
    <property type="term" value="F:ADP binding"/>
    <property type="evidence" value="ECO:0007669"/>
    <property type="project" value="InterPro"/>
</dbReference>
<dbReference type="InterPro" id="IPR055414">
    <property type="entry name" value="LRR_R13L4/SHOC2-like"/>
</dbReference>
<dbReference type="PRINTS" id="PR00364">
    <property type="entry name" value="DISEASERSIST"/>
</dbReference>
<feature type="domain" description="Disease resistance R13L4/SHOC-2-like LRR" evidence="12">
    <location>
        <begin position="551"/>
        <end position="863"/>
    </location>
</feature>
<keyword evidence="7" id="KW-0175">Coiled coil</keyword>
<keyword evidence="5" id="KW-0611">Plant defense</keyword>
<dbReference type="OrthoDB" id="893483at2759"/>
<evidence type="ECO:0000256" key="7">
    <source>
        <dbReference type="SAM" id="Coils"/>
    </source>
</evidence>
<dbReference type="InterPro" id="IPR036388">
    <property type="entry name" value="WH-like_DNA-bd_sf"/>
</dbReference>
<keyword evidence="6" id="KW-0067">ATP-binding</keyword>
<dbReference type="FunFam" id="1.10.10.10:FF:000322">
    <property type="entry name" value="Probable disease resistance protein At1g63360"/>
    <property type="match status" value="1"/>
</dbReference>
<dbReference type="Pfam" id="PF00931">
    <property type="entry name" value="NB-ARC"/>
    <property type="match status" value="1"/>
</dbReference>
<dbReference type="InterPro" id="IPR002182">
    <property type="entry name" value="NB-ARC"/>
</dbReference>
<keyword evidence="3" id="KW-0677">Repeat</keyword>
<dbReference type="InterPro" id="IPR058922">
    <property type="entry name" value="WHD_DRP"/>
</dbReference>
<comment type="caution">
    <text evidence="13">The sequence shown here is derived from an EMBL/GenBank/DDBJ whole genome shotgun (WGS) entry which is preliminary data.</text>
</comment>
<reference evidence="13 14" key="1">
    <citation type="submission" date="2019-12" db="EMBL/GenBank/DDBJ databases">
        <authorList>
            <person name="Alioto T."/>
            <person name="Alioto T."/>
            <person name="Gomez Garrido J."/>
        </authorList>
    </citation>
    <scope>NUCLEOTIDE SEQUENCE [LARGE SCALE GENOMIC DNA]</scope>
</reference>
<feature type="coiled-coil region" evidence="7">
    <location>
        <begin position="11"/>
        <end position="38"/>
    </location>
</feature>
<dbReference type="FunFam" id="3.40.50.300:FF:001091">
    <property type="entry name" value="Probable disease resistance protein At1g61300"/>
    <property type="match status" value="1"/>
</dbReference>
<evidence type="ECO:0000256" key="8">
    <source>
        <dbReference type="SAM" id="MobiDB-lite"/>
    </source>
</evidence>
<evidence type="ECO:0000259" key="9">
    <source>
        <dbReference type="Pfam" id="PF00931"/>
    </source>
</evidence>
<dbReference type="PANTHER" id="PTHR23155:SF1193">
    <property type="entry name" value="DISEASE RESISTANCE PROTEIN RPP13-RELATED"/>
    <property type="match status" value="1"/>
</dbReference>
<evidence type="ECO:0000256" key="2">
    <source>
        <dbReference type="ARBA" id="ARBA00022614"/>
    </source>
</evidence>
<evidence type="ECO:0000313" key="13">
    <source>
        <dbReference type="EMBL" id="CAA2964629.1"/>
    </source>
</evidence>
<dbReference type="Gramene" id="OE9A097827T2">
    <property type="protein sequence ID" value="OE9A097827C2"/>
    <property type="gene ID" value="OE9A097827"/>
</dbReference>
<evidence type="ECO:0000256" key="1">
    <source>
        <dbReference type="ARBA" id="ARBA00008894"/>
    </source>
</evidence>
<dbReference type="Proteomes" id="UP000594638">
    <property type="component" value="Unassembled WGS sequence"/>
</dbReference>
<dbReference type="SUPFAM" id="SSF52058">
    <property type="entry name" value="L domain-like"/>
    <property type="match status" value="1"/>
</dbReference>
<sequence>MADEAAVKFILQVLKELIVSTIKKISELDNEVKRLRNNLNMFRGFLQDYTNEPTKSESLKALVTQIRRTVYEGEAIIDEYAIEADRYKSSTVCEKIKNPLRHPTKLLDLAHSIKPMMAMVSDLNEEKEKEKQKQKSGDKERKDGDGSNTAKISKVPIVEEDHVVGFDDDAKKVINLLTRESEELEVVSIVGMPGLGKTTLVKMIFRDPAVYEFDKRAWAHISRDYISQDCNKKEVFLAILDQITDVTDDIRNMTEDRLARKLKRSLEEAKYLIVLDDVWTQSDWNHLQNVFPKNKKKCRILLTSRDKNVGKNDNCKLEYYHLRILDPDESWTLLKRKAFGLEECPQELIKHGRQIAVECGGLPFAIAVIGGILQEKGPESYHWEVISKNVKDYIVEMDQRKITDSFIEWIFNQLPYDLKAVFIYFGVLPEGYRISARKLIRLWIAEEFVQRKGGIHLENTAEDYLECLVNRNLVIVEKWRTDGRIKTCYVHGMIHAFCKKKAVDEIFYHEIKRSDQITDSSSNGDFKMYRGLSIPPNILNNISPEQFGSYVRSFLCFSNDEITSKIASISSFPKTFKLLCVLDGEPIRFTRFPANLVLLVNLRYLFLSIQFDSLPKYVTNLWNMQTLIVKTSKSALEIKGDIVKMVRLRHLETNVSTSFPDPFSRKRNNKKGSLINLRTLSTISPETCSKDVVERVPNLSELGVRGQLSKLFEVKGGSSLFDNVKQLNCLENLKLFNHVVDAQDTKSKIVSPPVKFPSNLKKLTLYGTQLDWMYMSTLGMLEKLEVLKLKENAFKGKHWCTGDGGFRALKILYIGKTDLVNWEASGTHFPNLKSLHLKQCTYLSTVPFGLADISTLWTIELYETNDKAATSAKKIRTNKEDPQTNQGKEFKLSIYPPDHDK</sequence>
<evidence type="ECO:0000256" key="5">
    <source>
        <dbReference type="ARBA" id="ARBA00022821"/>
    </source>
</evidence>
<feature type="region of interest" description="Disordered" evidence="8">
    <location>
        <begin position="872"/>
        <end position="901"/>
    </location>
</feature>
<dbReference type="CDD" id="cd14798">
    <property type="entry name" value="RX-CC_like"/>
    <property type="match status" value="1"/>
</dbReference>
<keyword evidence="2" id="KW-0433">Leucine-rich repeat</keyword>
<evidence type="ECO:0000259" key="12">
    <source>
        <dbReference type="Pfam" id="PF23598"/>
    </source>
</evidence>
<dbReference type="GO" id="GO:0051607">
    <property type="term" value="P:defense response to virus"/>
    <property type="evidence" value="ECO:0007669"/>
    <property type="project" value="UniProtKB-ARBA"/>
</dbReference>
<dbReference type="Gramene" id="OE9A097827T1">
    <property type="protein sequence ID" value="OE9A097827C1"/>
    <property type="gene ID" value="OE9A097827"/>
</dbReference>
<dbReference type="GO" id="GO:0005524">
    <property type="term" value="F:ATP binding"/>
    <property type="evidence" value="ECO:0007669"/>
    <property type="project" value="UniProtKB-KW"/>
</dbReference>
<dbReference type="Pfam" id="PF23559">
    <property type="entry name" value="WHD_DRP"/>
    <property type="match status" value="1"/>
</dbReference>
<dbReference type="InterPro" id="IPR044974">
    <property type="entry name" value="Disease_R_plants"/>
</dbReference>
<dbReference type="Pfam" id="PF23598">
    <property type="entry name" value="LRR_14"/>
    <property type="match status" value="1"/>
</dbReference>
<dbReference type="InterPro" id="IPR042197">
    <property type="entry name" value="Apaf_helical"/>
</dbReference>
<evidence type="ECO:0000313" key="14">
    <source>
        <dbReference type="Proteomes" id="UP000594638"/>
    </source>
</evidence>
<dbReference type="Gene3D" id="1.10.10.10">
    <property type="entry name" value="Winged helix-like DNA-binding domain superfamily/Winged helix DNA-binding domain"/>
    <property type="match status" value="1"/>
</dbReference>